<evidence type="ECO:0000313" key="8">
    <source>
        <dbReference type="Proteomes" id="UP000565576"/>
    </source>
</evidence>
<feature type="transmembrane region" description="Helical" evidence="6">
    <location>
        <begin position="194"/>
        <end position="219"/>
    </location>
</feature>
<keyword evidence="5 6" id="KW-0472">Membrane</keyword>
<dbReference type="EMBL" id="JACHBG010000017">
    <property type="protein sequence ID" value="MBB6487903.1"/>
    <property type="molecule type" value="Genomic_DNA"/>
</dbReference>
<keyword evidence="7" id="KW-0813">Transport</keyword>
<keyword evidence="2" id="KW-1003">Cell membrane</keyword>
<feature type="transmembrane region" description="Helical" evidence="6">
    <location>
        <begin position="239"/>
        <end position="261"/>
    </location>
</feature>
<feature type="transmembrane region" description="Helical" evidence="6">
    <location>
        <begin position="42"/>
        <end position="75"/>
    </location>
</feature>
<feature type="transmembrane region" description="Helical" evidence="6">
    <location>
        <begin position="273"/>
        <end position="292"/>
    </location>
</feature>
<dbReference type="PANTHER" id="PTHR43370">
    <property type="entry name" value="SUGAR ABC TRANSPORTER INTEGRAL MEMBRANE PROTEIN-RELATED"/>
    <property type="match status" value="1"/>
</dbReference>
<evidence type="ECO:0000256" key="1">
    <source>
        <dbReference type="ARBA" id="ARBA00004651"/>
    </source>
</evidence>
<evidence type="ECO:0000256" key="5">
    <source>
        <dbReference type="ARBA" id="ARBA00023136"/>
    </source>
</evidence>
<accession>A0A7X0IW72</accession>
<keyword evidence="7" id="KW-0762">Sugar transport</keyword>
<protein>
    <submittedName>
        <fullName evidence="7">Simple sugar transport system permease protein</fullName>
    </submittedName>
</protein>
<dbReference type="InterPro" id="IPR001851">
    <property type="entry name" value="ABC_transp_permease"/>
</dbReference>
<reference evidence="7 8" key="1">
    <citation type="submission" date="2020-08" db="EMBL/GenBank/DDBJ databases">
        <title>Genomic Encyclopedia of Type Strains, Phase IV (KMG-V): Genome sequencing to study the core and pangenomes of soil and plant-associated prokaryotes.</title>
        <authorList>
            <person name="Whitman W."/>
        </authorList>
    </citation>
    <scope>NUCLEOTIDE SEQUENCE [LARGE SCALE GENOMIC DNA]</scope>
    <source>
        <strain evidence="7 8">SEMIA 4060</strain>
    </source>
</reference>
<proteinExistence type="predicted"/>
<dbReference type="RefSeq" id="WP_184709206.1">
    <property type="nucleotide sequence ID" value="NZ_JACHBG010000017.1"/>
</dbReference>
<evidence type="ECO:0000256" key="4">
    <source>
        <dbReference type="ARBA" id="ARBA00022989"/>
    </source>
</evidence>
<organism evidence="7 8">
    <name type="scientific">Rhizobium lusitanum</name>
    <dbReference type="NCBI Taxonomy" id="293958"/>
    <lineage>
        <taxon>Bacteria</taxon>
        <taxon>Pseudomonadati</taxon>
        <taxon>Pseudomonadota</taxon>
        <taxon>Alphaproteobacteria</taxon>
        <taxon>Hyphomicrobiales</taxon>
        <taxon>Rhizobiaceae</taxon>
        <taxon>Rhizobium/Agrobacterium group</taxon>
        <taxon>Rhizobium</taxon>
    </lineage>
</organism>
<gene>
    <name evidence="7" type="ORF">GGD46_005213</name>
</gene>
<evidence type="ECO:0000256" key="2">
    <source>
        <dbReference type="ARBA" id="ARBA00022475"/>
    </source>
</evidence>
<feature type="transmembrane region" description="Helical" evidence="6">
    <location>
        <begin position="136"/>
        <end position="162"/>
    </location>
</feature>
<dbReference type="Proteomes" id="UP000565576">
    <property type="component" value="Unassembled WGS sequence"/>
</dbReference>
<sequence>MINMLLSQVLDLMTPVLLAAMAGALCERAGVFNIALEGNMLVGAFVVVAASVAFGSPALAVLLALISAAIFATPLALGGARFGGDPIVIGIGLNLLASGLTTYLLSALFGVTGTLVDPSVTALPRFGIPGLADVPVFGAIVGGHNALVYLSWLLVILVNIYLFRTRWGLRLRGIGEVPSAAAAMGANVSRYQTAIVVFAGALCGLAGAELALGSVALFAENMTAGRGWIAVVAVMLGRAHPLGIALACFGFGLADAIGLRLQGQGLPNQITDIAPYGITLLAMVGLGLRTAARKLKNT</sequence>
<dbReference type="GO" id="GO:0005886">
    <property type="term" value="C:plasma membrane"/>
    <property type="evidence" value="ECO:0007669"/>
    <property type="project" value="UniProtKB-SubCell"/>
</dbReference>
<dbReference type="Pfam" id="PF02653">
    <property type="entry name" value="BPD_transp_2"/>
    <property type="match status" value="1"/>
</dbReference>
<dbReference type="GO" id="GO:0022857">
    <property type="term" value="F:transmembrane transporter activity"/>
    <property type="evidence" value="ECO:0007669"/>
    <property type="project" value="InterPro"/>
</dbReference>
<comment type="caution">
    <text evidence="7">The sequence shown here is derived from an EMBL/GenBank/DDBJ whole genome shotgun (WGS) entry which is preliminary data.</text>
</comment>
<keyword evidence="4 6" id="KW-1133">Transmembrane helix</keyword>
<keyword evidence="3 6" id="KW-0812">Transmembrane</keyword>
<name>A0A7X0IW72_9HYPH</name>
<dbReference type="CDD" id="cd06580">
    <property type="entry name" value="TM_PBP1_transp_TpRbsC_like"/>
    <property type="match status" value="1"/>
</dbReference>
<evidence type="ECO:0000256" key="3">
    <source>
        <dbReference type="ARBA" id="ARBA00022692"/>
    </source>
</evidence>
<dbReference type="AlphaFoldDB" id="A0A7X0IW72"/>
<evidence type="ECO:0000256" key="6">
    <source>
        <dbReference type="SAM" id="Phobius"/>
    </source>
</evidence>
<comment type="subcellular location">
    <subcellularLocation>
        <location evidence="1">Cell membrane</location>
        <topology evidence="1">Multi-pass membrane protein</topology>
    </subcellularLocation>
</comment>
<evidence type="ECO:0000313" key="7">
    <source>
        <dbReference type="EMBL" id="MBB6487903.1"/>
    </source>
</evidence>
<dbReference type="PANTHER" id="PTHR43370:SF2">
    <property type="entry name" value="ABC TRANSPORTER PERMEASE PROTEIN"/>
    <property type="match status" value="1"/>
</dbReference>
<feature type="transmembrane region" description="Helical" evidence="6">
    <location>
        <begin position="87"/>
        <end position="116"/>
    </location>
</feature>